<dbReference type="EMBL" id="HBEL01009408">
    <property type="protein sequence ID" value="CAD8408387.1"/>
    <property type="molecule type" value="Transcribed_RNA"/>
</dbReference>
<name>A0A6T8GVW2_9STRA</name>
<feature type="signal peptide" evidence="1">
    <location>
        <begin position="1"/>
        <end position="28"/>
    </location>
</feature>
<dbReference type="AlphaFoldDB" id="A0A6T8GVW2"/>
<evidence type="ECO:0000313" key="2">
    <source>
        <dbReference type="EMBL" id="CAD8408387.1"/>
    </source>
</evidence>
<evidence type="ECO:0000313" key="3">
    <source>
        <dbReference type="EMBL" id="CAD8408388.1"/>
    </source>
</evidence>
<evidence type="ECO:0000256" key="1">
    <source>
        <dbReference type="SAM" id="SignalP"/>
    </source>
</evidence>
<keyword evidence="1" id="KW-0732">Signal</keyword>
<dbReference type="EMBL" id="HBEL01009409">
    <property type="protein sequence ID" value="CAD8408388.1"/>
    <property type="molecule type" value="Transcribed_RNA"/>
</dbReference>
<evidence type="ECO:0008006" key="4">
    <source>
        <dbReference type="Google" id="ProtNLM"/>
    </source>
</evidence>
<proteinExistence type="predicted"/>
<feature type="chain" id="PRO_5036393697" description="Thioredoxin domain-containing protein" evidence="1">
    <location>
        <begin position="29"/>
        <end position="203"/>
    </location>
</feature>
<organism evidence="3">
    <name type="scientific">Proboscia inermis</name>
    <dbReference type="NCBI Taxonomy" id="420281"/>
    <lineage>
        <taxon>Eukaryota</taxon>
        <taxon>Sar</taxon>
        <taxon>Stramenopiles</taxon>
        <taxon>Ochrophyta</taxon>
        <taxon>Bacillariophyta</taxon>
        <taxon>Coscinodiscophyceae</taxon>
        <taxon>Rhizosoleniophycidae</taxon>
        <taxon>Rhizosoleniales</taxon>
        <taxon>Rhizosoleniaceae</taxon>
        <taxon>Proboscia</taxon>
    </lineage>
</organism>
<gene>
    <name evidence="2" type="ORF">PINE0816_LOCUS4507</name>
    <name evidence="3" type="ORF">PINE0816_LOCUS4508</name>
</gene>
<protein>
    <recommendedName>
        <fullName evidence="4">Thioredoxin domain-containing protein</fullName>
    </recommendedName>
</protein>
<reference evidence="3" key="1">
    <citation type="submission" date="2021-01" db="EMBL/GenBank/DDBJ databases">
        <authorList>
            <person name="Corre E."/>
            <person name="Pelletier E."/>
            <person name="Niang G."/>
            <person name="Scheremetjew M."/>
            <person name="Finn R."/>
            <person name="Kale V."/>
            <person name="Holt S."/>
            <person name="Cochrane G."/>
            <person name="Meng A."/>
            <person name="Brown T."/>
            <person name="Cohen L."/>
        </authorList>
    </citation>
    <scope>NUCLEOTIDE SEQUENCE</scope>
    <source>
        <strain evidence="3">CCAP1064/1</strain>
    </source>
</reference>
<sequence length="203" mass="22175">MKLVTSIISASCLLGLVSVNGFTSSTFGVRNVVSSTSNSALSAFGNKMDDILDSVKDKYPDSPVLVTFYDKSTKSKINDEMKTAMLRLWDDKVISLFLAQEDEPELAKTFNAAAKSPSAVLFVDGDIVHTFEKARNAIVVIAEVRNRLRELGKCKPLSAEAAAIDFSEESGFGKTIMYELKNEDETTFKDDKDYKGRAGSGSM</sequence>
<accession>A0A6T8GVW2</accession>